<evidence type="ECO:0000313" key="9">
    <source>
        <dbReference type="Proteomes" id="UP000824782"/>
    </source>
</evidence>
<dbReference type="GO" id="GO:0009653">
    <property type="term" value="P:anatomical structure morphogenesis"/>
    <property type="evidence" value="ECO:0007669"/>
    <property type="project" value="TreeGrafter"/>
</dbReference>
<feature type="DNA-binding region" description="Fork-head" evidence="6">
    <location>
        <begin position="117"/>
        <end position="209"/>
    </location>
</feature>
<dbReference type="Gene3D" id="1.10.10.10">
    <property type="entry name" value="Winged helix-like DNA-binding domain superfamily/Winged helix DNA-binding domain"/>
    <property type="match status" value="1"/>
</dbReference>
<evidence type="ECO:0000256" key="5">
    <source>
        <dbReference type="ARBA" id="ARBA00023242"/>
    </source>
</evidence>
<dbReference type="Proteomes" id="UP000824782">
    <property type="component" value="Unassembled WGS sequence"/>
</dbReference>
<dbReference type="GO" id="GO:0000978">
    <property type="term" value="F:RNA polymerase II cis-regulatory region sequence-specific DNA binding"/>
    <property type="evidence" value="ECO:0007669"/>
    <property type="project" value="TreeGrafter"/>
</dbReference>
<keyword evidence="3 6" id="KW-0238">DNA-binding</keyword>
<dbReference type="SMART" id="SM00339">
    <property type="entry name" value="FH"/>
    <property type="match status" value="1"/>
</dbReference>
<dbReference type="PROSITE" id="PS50039">
    <property type="entry name" value="FORK_HEAD_3"/>
    <property type="match status" value="1"/>
</dbReference>
<dbReference type="InterPro" id="IPR047519">
    <property type="entry name" value="FH_FOXQ2-like"/>
</dbReference>
<keyword evidence="4" id="KW-0804">Transcription</keyword>
<dbReference type="InterPro" id="IPR036390">
    <property type="entry name" value="WH_DNA-bd_sf"/>
</dbReference>
<organism evidence="8 9">
    <name type="scientific">Engystomops pustulosus</name>
    <name type="common">Tungara frog</name>
    <name type="synonym">Physalaemus pustulosus</name>
    <dbReference type="NCBI Taxonomy" id="76066"/>
    <lineage>
        <taxon>Eukaryota</taxon>
        <taxon>Metazoa</taxon>
        <taxon>Chordata</taxon>
        <taxon>Craniata</taxon>
        <taxon>Vertebrata</taxon>
        <taxon>Euteleostomi</taxon>
        <taxon>Amphibia</taxon>
        <taxon>Batrachia</taxon>
        <taxon>Anura</taxon>
        <taxon>Neobatrachia</taxon>
        <taxon>Hyloidea</taxon>
        <taxon>Leptodactylidae</taxon>
        <taxon>Leiuperinae</taxon>
        <taxon>Engystomops</taxon>
    </lineage>
</organism>
<evidence type="ECO:0000256" key="4">
    <source>
        <dbReference type="ARBA" id="ARBA00023163"/>
    </source>
</evidence>
<dbReference type="CDD" id="cd20035">
    <property type="entry name" value="FH_FOXQ2-like"/>
    <property type="match status" value="1"/>
</dbReference>
<dbReference type="GO" id="GO:0005634">
    <property type="term" value="C:nucleus"/>
    <property type="evidence" value="ECO:0007669"/>
    <property type="project" value="UniProtKB-SubCell"/>
</dbReference>
<dbReference type="AlphaFoldDB" id="A0AAV7DBE4"/>
<dbReference type="PANTHER" id="PTHR11829">
    <property type="entry name" value="FORKHEAD BOX PROTEIN"/>
    <property type="match status" value="1"/>
</dbReference>
<dbReference type="FunFam" id="1.10.10.10:FF:000352">
    <property type="entry name" value="Forkhead box Q2"/>
    <property type="match status" value="1"/>
</dbReference>
<evidence type="ECO:0000313" key="8">
    <source>
        <dbReference type="EMBL" id="KAG8594270.1"/>
    </source>
</evidence>
<dbReference type="PANTHER" id="PTHR11829:SF142">
    <property type="entry name" value="FORK-HEAD DOMAIN-CONTAINING PROTEIN"/>
    <property type="match status" value="1"/>
</dbReference>
<dbReference type="PROSITE" id="PS00658">
    <property type="entry name" value="FORK_HEAD_2"/>
    <property type="match status" value="1"/>
</dbReference>
<dbReference type="GO" id="GO:0030154">
    <property type="term" value="P:cell differentiation"/>
    <property type="evidence" value="ECO:0007669"/>
    <property type="project" value="TreeGrafter"/>
</dbReference>
<dbReference type="EMBL" id="WNYA01000001">
    <property type="protein sequence ID" value="KAG8594270.1"/>
    <property type="molecule type" value="Genomic_DNA"/>
</dbReference>
<evidence type="ECO:0000256" key="2">
    <source>
        <dbReference type="ARBA" id="ARBA00023015"/>
    </source>
</evidence>
<evidence type="ECO:0000256" key="1">
    <source>
        <dbReference type="ARBA" id="ARBA00004123"/>
    </source>
</evidence>
<reference evidence="8" key="1">
    <citation type="thesis" date="2020" institute="ProQuest LLC" country="789 East Eisenhower Parkway, Ann Arbor, MI, USA">
        <title>Comparative Genomics and Chromosome Evolution.</title>
        <authorList>
            <person name="Mudd A.B."/>
        </authorList>
    </citation>
    <scope>NUCLEOTIDE SEQUENCE</scope>
    <source>
        <strain evidence="8">237g6f4</strain>
        <tissue evidence="8">Blood</tissue>
    </source>
</reference>
<accession>A0AAV7DBE4</accession>
<keyword evidence="9" id="KW-1185">Reference proteome</keyword>
<dbReference type="InterPro" id="IPR036388">
    <property type="entry name" value="WH-like_DNA-bd_sf"/>
</dbReference>
<name>A0AAV7DBE4_ENGPU</name>
<evidence type="ECO:0000256" key="3">
    <source>
        <dbReference type="ARBA" id="ARBA00023125"/>
    </source>
</evidence>
<comment type="caution">
    <text evidence="8">The sequence shown here is derived from an EMBL/GenBank/DDBJ whole genome shotgun (WGS) entry which is preliminary data.</text>
</comment>
<dbReference type="Pfam" id="PF00250">
    <property type="entry name" value="Forkhead"/>
    <property type="match status" value="1"/>
</dbReference>
<comment type="subcellular location">
    <subcellularLocation>
        <location evidence="1 6">Nucleus</location>
    </subcellularLocation>
</comment>
<dbReference type="InterPro" id="IPR030456">
    <property type="entry name" value="TF_fork_head_CS_2"/>
</dbReference>
<dbReference type="InterPro" id="IPR001766">
    <property type="entry name" value="Fork_head_dom"/>
</dbReference>
<dbReference type="GO" id="GO:0000981">
    <property type="term" value="F:DNA-binding transcription factor activity, RNA polymerase II-specific"/>
    <property type="evidence" value="ECO:0007669"/>
    <property type="project" value="TreeGrafter"/>
</dbReference>
<dbReference type="InterPro" id="IPR050211">
    <property type="entry name" value="FOX_domain-containing"/>
</dbReference>
<protein>
    <recommendedName>
        <fullName evidence="7">Fork-head domain-containing protein</fullName>
    </recommendedName>
</protein>
<dbReference type="SUPFAM" id="SSF46785">
    <property type="entry name" value="Winged helix' DNA-binding domain"/>
    <property type="match status" value="1"/>
</dbReference>
<keyword evidence="5 6" id="KW-0539">Nucleus</keyword>
<dbReference type="PRINTS" id="PR00053">
    <property type="entry name" value="FORKHEAD"/>
</dbReference>
<gene>
    <name evidence="8" type="ORF">GDO81_001137</name>
</gene>
<sequence length="282" mass="32685">MSSSVHKLGASFLIDSLMGWTTAQNEKSIYDKRCLAESIQSKEEVLNFPANLLVKSATNHEVPQNSWVTEDNQTEERMDHPISSQESPMILPTNNSDKIKLENMERTMKEDSNILEKPNQSYIALISRAILSTTEKRLQLSDIYQWIMDTYPYYHNQDKSWRNSVRHNLSLNECFIKAGRSDNGKGHYWAVHPANLEAFSRGDYQRRRARRRIRRVSSVLGNSSLFPLYNIPCFHQRLCICCSPPYTQSSQTQLCPIMANPRQQFCRSLAIPNFFPWNQPYA</sequence>
<proteinExistence type="predicted"/>
<evidence type="ECO:0000259" key="7">
    <source>
        <dbReference type="PROSITE" id="PS50039"/>
    </source>
</evidence>
<feature type="domain" description="Fork-head" evidence="7">
    <location>
        <begin position="117"/>
        <end position="209"/>
    </location>
</feature>
<keyword evidence="2" id="KW-0805">Transcription regulation</keyword>
<evidence type="ECO:0000256" key="6">
    <source>
        <dbReference type="PROSITE-ProRule" id="PRU00089"/>
    </source>
</evidence>